<dbReference type="SUPFAM" id="SSF56954">
    <property type="entry name" value="Outer membrane efflux proteins (OEP)"/>
    <property type="match status" value="1"/>
</dbReference>
<accession>A0A645EL69</accession>
<dbReference type="AlphaFoldDB" id="A0A645EL69"/>
<gene>
    <name evidence="1" type="ORF">SDC9_149430</name>
</gene>
<reference evidence="1" key="1">
    <citation type="submission" date="2019-08" db="EMBL/GenBank/DDBJ databases">
        <authorList>
            <person name="Kucharzyk K."/>
            <person name="Murdoch R.W."/>
            <person name="Higgins S."/>
            <person name="Loffler F."/>
        </authorList>
    </citation>
    <scope>NUCLEOTIDE SEQUENCE</scope>
</reference>
<evidence type="ECO:0008006" key="2">
    <source>
        <dbReference type="Google" id="ProtNLM"/>
    </source>
</evidence>
<proteinExistence type="predicted"/>
<organism evidence="1">
    <name type="scientific">bioreactor metagenome</name>
    <dbReference type="NCBI Taxonomy" id="1076179"/>
    <lineage>
        <taxon>unclassified sequences</taxon>
        <taxon>metagenomes</taxon>
        <taxon>ecological metagenomes</taxon>
    </lineage>
</organism>
<dbReference type="GO" id="GO:0015562">
    <property type="term" value="F:efflux transmembrane transporter activity"/>
    <property type="evidence" value="ECO:0007669"/>
    <property type="project" value="InterPro"/>
</dbReference>
<sequence length="159" mass="18146">MQKQMGLPMVGVGLNYSVISKNPMSTSPMNGQDMIMPMLTVTLPIYRKKYNAQQAETKFAKSAVEQNYKATANALQVEYYEALQLYNDARRRMELYDDQRLLAKKMLDIALKAFSSSNSGLTDIVRIQKQLLDYEFKQVEALVDFNTAKAMIKKLTINN</sequence>
<evidence type="ECO:0000313" key="1">
    <source>
        <dbReference type="EMBL" id="MPN02216.1"/>
    </source>
</evidence>
<comment type="caution">
    <text evidence="1">The sequence shown here is derived from an EMBL/GenBank/DDBJ whole genome shotgun (WGS) entry which is preliminary data.</text>
</comment>
<name>A0A645EL69_9ZZZZ</name>
<dbReference type="EMBL" id="VSSQ01048169">
    <property type="protein sequence ID" value="MPN02216.1"/>
    <property type="molecule type" value="Genomic_DNA"/>
</dbReference>
<dbReference type="Gene3D" id="1.20.1600.10">
    <property type="entry name" value="Outer membrane efflux proteins (OEP)"/>
    <property type="match status" value="1"/>
</dbReference>
<protein>
    <recommendedName>
        <fullName evidence="2">Transporter</fullName>
    </recommendedName>
</protein>